<keyword evidence="3" id="KW-1003">Cell membrane</keyword>
<evidence type="ECO:0000313" key="14">
    <source>
        <dbReference type="EMBL" id="GLD60360.1"/>
    </source>
</evidence>
<dbReference type="PRINTS" id="PR00429">
    <property type="entry name" value="THROMBOXANER"/>
</dbReference>
<protein>
    <recommendedName>
        <fullName evidence="2">Thromboxane A2 receptor</fullName>
    </recommendedName>
    <alternativeName>
        <fullName evidence="11">Prostanoid TP receptor</fullName>
    </alternativeName>
</protein>
<evidence type="ECO:0000256" key="1">
    <source>
        <dbReference type="ARBA" id="ARBA00004651"/>
    </source>
</evidence>
<feature type="transmembrane region" description="Helical" evidence="12">
    <location>
        <begin position="179"/>
        <end position="198"/>
    </location>
</feature>
<evidence type="ECO:0000256" key="6">
    <source>
        <dbReference type="ARBA" id="ARBA00023040"/>
    </source>
</evidence>
<keyword evidence="15" id="KW-1185">Reference proteome</keyword>
<dbReference type="GO" id="GO:0004960">
    <property type="term" value="F:thromboxane receptor activity"/>
    <property type="evidence" value="ECO:0007669"/>
    <property type="project" value="InterPro"/>
</dbReference>
<keyword evidence="7 12" id="KW-0472">Membrane</keyword>
<dbReference type="GO" id="GO:0006954">
    <property type="term" value="P:inflammatory response"/>
    <property type="evidence" value="ECO:0007669"/>
    <property type="project" value="TreeGrafter"/>
</dbReference>
<feature type="transmembrane region" description="Helical" evidence="12">
    <location>
        <begin position="229"/>
        <end position="251"/>
    </location>
</feature>
<evidence type="ECO:0000256" key="3">
    <source>
        <dbReference type="ARBA" id="ARBA00022475"/>
    </source>
</evidence>
<dbReference type="GO" id="GO:0007189">
    <property type="term" value="P:adenylate cyclase-activating G protein-coupled receptor signaling pathway"/>
    <property type="evidence" value="ECO:0007669"/>
    <property type="project" value="TreeGrafter"/>
</dbReference>
<feature type="transmembrane region" description="Helical" evidence="12">
    <location>
        <begin position="371"/>
        <end position="394"/>
    </location>
</feature>
<dbReference type="CDD" id="cd15144">
    <property type="entry name" value="7tmA_PGE2_EP1"/>
    <property type="match status" value="1"/>
</dbReference>
<dbReference type="GO" id="GO:0005886">
    <property type="term" value="C:plasma membrane"/>
    <property type="evidence" value="ECO:0007669"/>
    <property type="project" value="UniProtKB-SubCell"/>
</dbReference>
<dbReference type="InterPro" id="IPR008365">
    <property type="entry name" value="Prostanoid_rcpt"/>
</dbReference>
<keyword evidence="5 12" id="KW-1133">Transmembrane helix</keyword>
<dbReference type="InterPro" id="IPR000276">
    <property type="entry name" value="GPCR_Rhodpsn"/>
</dbReference>
<evidence type="ECO:0000256" key="5">
    <source>
        <dbReference type="ARBA" id="ARBA00022989"/>
    </source>
</evidence>
<keyword evidence="8 14" id="KW-0675">Receptor</keyword>
<feature type="transmembrane region" description="Helical" evidence="12">
    <location>
        <begin position="319"/>
        <end position="350"/>
    </location>
</feature>
<comment type="subcellular location">
    <subcellularLocation>
        <location evidence="1">Cell membrane</location>
        <topology evidence="1">Multi-pass membrane protein</topology>
    </subcellularLocation>
</comment>
<dbReference type="Gene3D" id="1.20.1070.10">
    <property type="entry name" value="Rhodopsin 7-helix transmembrane proteins"/>
    <property type="match status" value="1"/>
</dbReference>
<gene>
    <name evidence="14" type="ORF">AKAME5_001226600</name>
</gene>
<dbReference type="SUPFAM" id="SSF81321">
    <property type="entry name" value="Family A G protein-coupled receptor-like"/>
    <property type="match status" value="1"/>
</dbReference>
<dbReference type="EMBL" id="BRZM01000041">
    <property type="protein sequence ID" value="GLD60360.1"/>
    <property type="molecule type" value="Genomic_DNA"/>
</dbReference>
<reference evidence="14" key="1">
    <citation type="submission" date="2022-08" db="EMBL/GenBank/DDBJ databases">
        <title>Genome sequencing of akame (Lates japonicus).</title>
        <authorList>
            <person name="Hashiguchi Y."/>
            <person name="Takahashi H."/>
        </authorList>
    </citation>
    <scope>NUCLEOTIDE SEQUENCE</scope>
    <source>
        <strain evidence="14">Kochi</strain>
    </source>
</reference>
<keyword evidence="9" id="KW-0325">Glycoprotein</keyword>
<evidence type="ECO:0000256" key="2">
    <source>
        <dbReference type="ARBA" id="ARBA00017628"/>
    </source>
</evidence>
<keyword evidence="4 12" id="KW-0812">Transmembrane</keyword>
<evidence type="ECO:0000256" key="9">
    <source>
        <dbReference type="ARBA" id="ARBA00023180"/>
    </source>
</evidence>
<evidence type="ECO:0000259" key="13">
    <source>
        <dbReference type="PROSITE" id="PS50262"/>
    </source>
</evidence>
<feature type="domain" description="G-protein coupled receptors family 1 profile" evidence="13">
    <location>
        <begin position="158"/>
        <end position="433"/>
    </location>
</feature>
<dbReference type="Proteomes" id="UP001279410">
    <property type="component" value="Unassembled WGS sequence"/>
</dbReference>
<dbReference type="InterPro" id="IPR001105">
    <property type="entry name" value="Thbox_rcpt"/>
</dbReference>
<keyword evidence="6" id="KW-0297">G-protein coupled receptor</keyword>
<evidence type="ECO:0000256" key="4">
    <source>
        <dbReference type="ARBA" id="ARBA00022692"/>
    </source>
</evidence>
<dbReference type="GO" id="GO:0004957">
    <property type="term" value="F:prostaglandin E receptor activity"/>
    <property type="evidence" value="ECO:0007669"/>
    <property type="project" value="TreeGrafter"/>
</dbReference>
<dbReference type="AlphaFoldDB" id="A0AAD3R9Y2"/>
<keyword evidence="10" id="KW-0807">Transducer</keyword>
<proteinExistence type="predicted"/>
<evidence type="ECO:0000256" key="11">
    <source>
        <dbReference type="ARBA" id="ARBA00029815"/>
    </source>
</evidence>
<accession>A0AAD3R9Y2</accession>
<feature type="transmembrane region" description="Helical" evidence="12">
    <location>
        <begin position="147"/>
        <end position="167"/>
    </location>
</feature>
<dbReference type="GO" id="GO:0007204">
    <property type="term" value="P:positive regulation of cytosolic calcium ion concentration"/>
    <property type="evidence" value="ECO:0007669"/>
    <property type="project" value="TreeGrafter"/>
</dbReference>
<evidence type="ECO:0000256" key="12">
    <source>
        <dbReference type="SAM" id="Phobius"/>
    </source>
</evidence>
<dbReference type="PROSITE" id="PS50262">
    <property type="entry name" value="G_PROTEIN_RECEP_F1_2"/>
    <property type="match status" value="1"/>
</dbReference>
<dbReference type="PANTHER" id="PTHR11866:SF3">
    <property type="entry name" value="PROSTAGLANDIN E2 RECEPTOR EP1 SUBTYPE"/>
    <property type="match status" value="1"/>
</dbReference>
<comment type="caution">
    <text evidence="14">The sequence shown here is derived from an EMBL/GenBank/DDBJ whole genome shotgun (WGS) entry which is preliminary data.</text>
</comment>
<evidence type="ECO:0000313" key="15">
    <source>
        <dbReference type="Proteomes" id="UP001279410"/>
    </source>
</evidence>
<feature type="transmembrane region" description="Helical" evidence="12">
    <location>
        <begin position="275"/>
        <end position="299"/>
    </location>
</feature>
<feature type="transmembrane region" description="Helical" evidence="12">
    <location>
        <begin position="414"/>
        <end position="436"/>
    </location>
</feature>
<dbReference type="PROSITE" id="PS00237">
    <property type="entry name" value="G_PROTEIN_RECEP_F1_1"/>
    <property type="match status" value="1"/>
</dbReference>
<sequence length="531" mass="58621">MASLMKTASRIRIHQVRLLPFLEEGGSDPTVPFDVRPGSGAQPALRYRWRLSNIPFLLLSPRTWRQFGLMSPKTLRPLTSPWISYSKVFSQPKEPHQTQSSAVMLAMQHYNSSGIVASSPLSNHTTMGQELEGVARTDTPMQNNPTAAGLTMTLGILFNVVALIILAKAYNRFRRRSKATFLLFASSLVATDLVGHVIPGALVLRRYSAGNGSTSSFKGDPADPDAPCLFLGGCMVFFGLCPLFLGCAMAAERCLGVTRPLLHARLVTTARTKMALTLIWLLALCVALLPFFSLGAYTYQYPWTWCFIRVMEDIKGTDLAFVMLFSGLALSSLASAFVCNTISGITLVRARLKKRSCSQRRSARSHDTEMVVQLVGIMVTSCICWSPLLVFGLMSATRSYSGSLGDDLNTYRGLMVTGVRMATCNQILDPWVYILLRRAILRKIYRITKKQASFKGSTFRSVRWDFSGRGRSLCCCREPGASVQHRLLAPKTPRDGLLLQGGPLHHHSLNIEVTSNNASPNAPPLHARFHE</sequence>
<organism evidence="14 15">
    <name type="scientific">Lates japonicus</name>
    <name type="common">Japanese lates</name>
    <dbReference type="NCBI Taxonomy" id="270547"/>
    <lineage>
        <taxon>Eukaryota</taxon>
        <taxon>Metazoa</taxon>
        <taxon>Chordata</taxon>
        <taxon>Craniata</taxon>
        <taxon>Vertebrata</taxon>
        <taxon>Euteleostomi</taxon>
        <taxon>Actinopterygii</taxon>
        <taxon>Neopterygii</taxon>
        <taxon>Teleostei</taxon>
        <taxon>Neoteleostei</taxon>
        <taxon>Acanthomorphata</taxon>
        <taxon>Carangaria</taxon>
        <taxon>Carangaria incertae sedis</taxon>
        <taxon>Centropomidae</taxon>
        <taxon>Lates</taxon>
    </lineage>
</organism>
<evidence type="ECO:0000256" key="7">
    <source>
        <dbReference type="ARBA" id="ARBA00023136"/>
    </source>
</evidence>
<dbReference type="FunFam" id="1.20.1070.10:FF:000384">
    <property type="entry name" value="Prostaglandin E receptor 1a (subtype EP1)"/>
    <property type="match status" value="1"/>
</dbReference>
<dbReference type="PANTHER" id="PTHR11866">
    <property type="entry name" value="G-PROTEIN COUPLED RECEPTOR FAMILY 1 MEMBER"/>
    <property type="match status" value="1"/>
</dbReference>
<dbReference type="InterPro" id="IPR017452">
    <property type="entry name" value="GPCR_Rhodpsn_7TM"/>
</dbReference>
<dbReference type="PRINTS" id="PR01788">
    <property type="entry name" value="PROSTANOIDR"/>
</dbReference>
<evidence type="ECO:0000256" key="10">
    <source>
        <dbReference type="ARBA" id="ARBA00023224"/>
    </source>
</evidence>
<dbReference type="Pfam" id="PF00001">
    <property type="entry name" value="7tm_1"/>
    <property type="match status" value="1"/>
</dbReference>
<name>A0AAD3R9Y2_LATJO</name>
<evidence type="ECO:0000256" key="8">
    <source>
        <dbReference type="ARBA" id="ARBA00023170"/>
    </source>
</evidence>